<evidence type="ECO:0000256" key="2">
    <source>
        <dbReference type="ARBA" id="ARBA00004496"/>
    </source>
</evidence>
<dbReference type="GO" id="GO:0006397">
    <property type="term" value="P:mRNA processing"/>
    <property type="evidence" value="ECO:0007669"/>
    <property type="project" value="UniProtKB-KW"/>
</dbReference>
<feature type="compositionally biased region" description="Polar residues" evidence="11">
    <location>
        <begin position="22"/>
        <end position="32"/>
    </location>
</feature>
<evidence type="ECO:0000256" key="3">
    <source>
        <dbReference type="ARBA" id="ARBA00010362"/>
    </source>
</evidence>
<keyword evidence="5" id="KW-0507">mRNA processing</keyword>
<gene>
    <name evidence="12" type="ORF">HPP92_006158</name>
</gene>
<comment type="caution">
    <text evidence="12">The sequence shown here is derived from an EMBL/GenBank/DDBJ whole genome shotgun (WGS) entry which is preliminary data.</text>
</comment>
<dbReference type="GO" id="GO:0005737">
    <property type="term" value="C:cytoplasm"/>
    <property type="evidence" value="ECO:0007669"/>
    <property type="project" value="UniProtKB-SubCell"/>
</dbReference>
<name>A0A835RTE7_VANPL</name>
<reference evidence="12 13" key="1">
    <citation type="journal article" date="2020" name="Nat. Food">
        <title>A phased Vanilla planifolia genome enables genetic improvement of flavour and production.</title>
        <authorList>
            <person name="Hasing T."/>
            <person name="Tang H."/>
            <person name="Brym M."/>
            <person name="Khazi F."/>
            <person name="Huang T."/>
            <person name="Chambers A.H."/>
        </authorList>
    </citation>
    <scope>NUCLEOTIDE SEQUENCE [LARGE SCALE GENOMIC DNA]</scope>
    <source>
        <tissue evidence="12">Leaf</tissue>
    </source>
</reference>
<evidence type="ECO:0000256" key="8">
    <source>
        <dbReference type="ARBA" id="ARBA00023242"/>
    </source>
</evidence>
<feature type="compositionally biased region" description="Basic and acidic residues" evidence="11">
    <location>
        <begin position="37"/>
        <end position="56"/>
    </location>
</feature>
<evidence type="ECO:0000256" key="5">
    <source>
        <dbReference type="ARBA" id="ARBA00022664"/>
    </source>
</evidence>
<comment type="function">
    <text evidence="10">Protein associated with the U5 snRNP, during its maturation and its post-splicing recycling and which is required for spliceosomal tri-snRNP complex assembly in the nucleus. Has a molecular sequestering activity and transiently hinders SNRNP200 binding sites for constitutive splicing factors that intervene later during the assembly of the spliceosome and splicing. Together with its molecular sequestering activity, may also function as a molecular adapter and placeholder, coordinating the assembly of the U5 snRNP and its association with the U4/U6 di-snRNP.</text>
</comment>
<evidence type="ECO:0000256" key="9">
    <source>
        <dbReference type="ARBA" id="ARBA00035304"/>
    </source>
</evidence>
<evidence type="ECO:0000313" key="13">
    <source>
        <dbReference type="Proteomes" id="UP000639772"/>
    </source>
</evidence>
<evidence type="ECO:0000256" key="10">
    <source>
        <dbReference type="ARBA" id="ARBA00045970"/>
    </source>
</evidence>
<keyword evidence="7" id="KW-0508">mRNA splicing</keyword>
<evidence type="ECO:0000313" key="12">
    <source>
        <dbReference type="EMBL" id="KAG0495164.1"/>
    </source>
</evidence>
<sequence>MEDSFEVRVKRLFGSHLFESVPRSSFPASSWSVAGGEVERREWNRERDADHDRSEDPCSSAFADGGCFAKKYRSARRRFSEESELDLDEPEDDADGEGRTQEEEEEEREEQDGEEREIRSSIGLDTTLDNEDEEDEFDRAAIGREEPSERLYMRDVKMAGSFLNYHNLCEDMVEEPSVASQILYRDPRADHLAASVRLKEDEKVAGNFIVSDSSKDLQADSTCSERLVNQDLNVKPILKRKEALDDSKPRKRVRFGPNNDEISYMSKESLDQGSTISKESTNIPDYIRNPSKYTRYTFDSYGEDEAANMRAFEGFQTLYQKTNPKQLQNDIVVDLPKSLTFTPRKKYVDAILVGKDLRDAQQNGITKEGEEGDMWPARSMGIAAGEFGENDASCKMEEDITDIPLEEAWVTPSRKGRQYRSRSTTMD</sequence>
<comment type="subcellular location">
    <subcellularLocation>
        <location evidence="2">Cytoplasm</location>
    </subcellularLocation>
    <subcellularLocation>
        <location evidence="1">Nucleus</location>
    </subcellularLocation>
</comment>
<dbReference type="GO" id="GO:0005681">
    <property type="term" value="C:spliceosomal complex"/>
    <property type="evidence" value="ECO:0007669"/>
    <property type="project" value="UniProtKB-KW"/>
</dbReference>
<feature type="compositionally biased region" description="Acidic residues" evidence="11">
    <location>
        <begin position="102"/>
        <end position="115"/>
    </location>
</feature>
<accession>A0A835RTE7</accession>
<dbReference type="GO" id="GO:0008380">
    <property type="term" value="P:RNA splicing"/>
    <property type="evidence" value="ECO:0007669"/>
    <property type="project" value="UniProtKB-KW"/>
</dbReference>
<keyword evidence="6" id="KW-0747">Spliceosome</keyword>
<protein>
    <recommendedName>
        <fullName evidence="9">U5 small nuclear ribonucleoprotein TSSC4</fullName>
    </recommendedName>
</protein>
<evidence type="ECO:0000256" key="6">
    <source>
        <dbReference type="ARBA" id="ARBA00022728"/>
    </source>
</evidence>
<organism evidence="12 13">
    <name type="scientific">Vanilla planifolia</name>
    <name type="common">Vanilla</name>
    <dbReference type="NCBI Taxonomy" id="51239"/>
    <lineage>
        <taxon>Eukaryota</taxon>
        <taxon>Viridiplantae</taxon>
        <taxon>Streptophyta</taxon>
        <taxon>Embryophyta</taxon>
        <taxon>Tracheophyta</taxon>
        <taxon>Spermatophyta</taxon>
        <taxon>Magnoliopsida</taxon>
        <taxon>Liliopsida</taxon>
        <taxon>Asparagales</taxon>
        <taxon>Orchidaceae</taxon>
        <taxon>Vanilloideae</taxon>
        <taxon>Vanilleae</taxon>
        <taxon>Vanilla</taxon>
    </lineage>
</organism>
<comment type="similarity">
    <text evidence="3">Belongs to the TSSC4 family.</text>
</comment>
<keyword evidence="4" id="KW-0963">Cytoplasm</keyword>
<evidence type="ECO:0000256" key="7">
    <source>
        <dbReference type="ARBA" id="ARBA00023187"/>
    </source>
</evidence>
<feature type="region of interest" description="Disordered" evidence="11">
    <location>
        <begin position="21"/>
        <end position="65"/>
    </location>
</feature>
<dbReference type="AlphaFoldDB" id="A0A835RTE7"/>
<dbReference type="OrthoDB" id="1906282at2759"/>
<dbReference type="PANTHER" id="PTHR13445:SF3">
    <property type="entry name" value="U5 SMALL NUCLEAR RIBONUCLEOPROTEIN TSSC4"/>
    <property type="match status" value="1"/>
</dbReference>
<feature type="compositionally biased region" description="Acidic residues" evidence="11">
    <location>
        <begin position="82"/>
        <end position="95"/>
    </location>
</feature>
<feature type="region of interest" description="Disordered" evidence="11">
    <location>
        <begin position="77"/>
        <end position="136"/>
    </location>
</feature>
<keyword evidence="8" id="KW-0539">Nucleus</keyword>
<dbReference type="InterPro" id="IPR029338">
    <property type="entry name" value="TSSC4"/>
</dbReference>
<dbReference type="PANTHER" id="PTHR13445">
    <property type="entry name" value="TUMOR SUPPRESSING SUBTRANSFERABLE CANDIDATE 4 TSSC4"/>
    <property type="match status" value="1"/>
</dbReference>
<evidence type="ECO:0000256" key="4">
    <source>
        <dbReference type="ARBA" id="ARBA00022490"/>
    </source>
</evidence>
<proteinExistence type="inferred from homology"/>
<evidence type="ECO:0000256" key="11">
    <source>
        <dbReference type="SAM" id="MobiDB-lite"/>
    </source>
</evidence>
<dbReference type="Proteomes" id="UP000639772">
    <property type="component" value="Unassembled WGS sequence"/>
</dbReference>
<dbReference type="EMBL" id="JADCNM010000002">
    <property type="protein sequence ID" value="KAG0495164.1"/>
    <property type="molecule type" value="Genomic_DNA"/>
</dbReference>
<evidence type="ECO:0000256" key="1">
    <source>
        <dbReference type="ARBA" id="ARBA00004123"/>
    </source>
</evidence>